<sequence>MSFSEDQFGRKLDRCVTDSIIKGCGGLVIGSVASLLFFKRRVWPAWLGLGFGVGVAYRTCEKDLNSLK</sequence>
<accession>A0A6J2U4U9</accession>
<evidence type="ECO:0000256" key="2">
    <source>
        <dbReference type="ARBA" id="ARBA00004434"/>
    </source>
</evidence>
<evidence type="ECO:0000256" key="5">
    <source>
        <dbReference type="ARBA" id="ARBA00022792"/>
    </source>
</evidence>
<comment type="subcellular location">
    <subcellularLocation>
        <location evidence="2 9">Mitochondrion inner membrane</location>
        <topology evidence="2 9">Single-pass membrane protein</topology>
    </subcellularLocation>
</comment>
<evidence type="ECO:0000256" key="4">
    <source>
        <dbReference type="ARBA" id="ARBA00022692"/>
    </source>
</evidence>
<keyword evidence="5 9" id="KW-0999">Mitochondrion inner membrane</keyword>
<protein>
    <recommendedName>
        <fullName evidence="9">MICOS complex subunit MIC10</fullName>
    </recommendedName>
</protein>
<name>A0A6J2U4U9_DROLE</name>
<dbReference type="RefSeq" id="XP_030382533.1">
    <property type="nucleotide sequence ID" value="XM_030526673.1"/>
</dbReference>
<keyword evidence="7 9" id="KW-0496">Mitochondrion</keyword>
<dbReference type="Pfam" id="PF04418">
    <property type="entry name" value="DUF543"/>
    <property type="match status" value="1"/>
</dbReference>
<evidence type="ECO:0000256" key="3">
    <source>
        <dbReference type="ARBA" id="ARBA00006792"/>
    </source>
</evidence>
<evidence type="ECO:0000313" key="10">
    <source>
        <dbReference type="Proteomes" id="UP000504634"/>
    </source>
</evidence>
<evidence type="ECO:0000256" key="8">
    <source>
        <dbReference type="ARBA" id="ARBA00023136"/>
    </source>
</evidence>
<feature type="transmembrane region" description="Helical" evidence="9">
    <location>
        <begin position="20"/>
        <end position="38"/>
    </location>
</feature>
<evidence type="ECO:0000256" key="9">
    <source>
        <dbReference type="RuleBase" id="RU363011"/>
    </source>
</evidence>
<evidence type="ECO:0000256" key="6">
    <source>
        <dbReference type="ARBA" id="ARBA00022989"/>
    </source>
</evidence>
<dbReference type="PANTHER" id="PTHR21304">
    <property type="entry name" value="MICOS COMPLEX SUBUNIT MIC10"/>
    <property type="match status" value="1"/>
</dbReference>
<dbReference type="GO" id="GO:0061617">
    <property type="term" value="C:MICOS complex"/>
    <property type="evidence" value="ECO:0007669"/>
    <property type="project" value="UniProtKB-UniRule"/>
</dbReference>
<reference evidence="11" key="1">
    <citation type="submission" date="2025-08" db="UniProtKB">
        <authorList>
            <consortium name="RefSeq"/>
        </authorList>
    </citation>
    <scope>IDENTIFICATION</scope>
    <source>
        <strain evidence="11">11010-0011.00</strain>
        <tissue evidence="11">Whole body</tissue>
    </source>
</reference>
<dbReference type="AlphaFoldDB" id="A0A6J2U4U9"/>
<evidence type="ECO:0000313" key="11">
    <source>
        <dbReference type="RefSeq" id="XP_030382533.1"/>
    </source>
</evidence>
<gene>
    <name evidence="11" type="primary">LOC115630040</name>
</gene>
<comment type="subunit">
    <text evidence="9">Component of the mitochondrial contact site and cristae organizing system (MICOS) complex.</text>
</comment>
<comment type="function">
    <text evidence="1 9">Component of the MICOS complex, a large protein complex of the mitochondrial inner membrane that plays crucial roles in the maintenance of crista junctions, inner membrane architecture, and formation of contact sites to the outer membrane.</text>
</comment>
<keyword evidence="8 9" id="KW-0472">Membrane</keyword>
<dbReference type="Proteomes" id="UP000504634">
    <property type="component" value="Unplaced"/>
</dbReference>
<comment type="similarity">
    <text evidence="3 9">Belongs to the MICOS complex subunit Mic10 family.</text>
</comment>
<proteinExistence type="inferred from homology"/>
<dbReference type="GeneID" id="115630040"/>
<keyword evidence="6 9" id="KW-1133">Transmembrane helix</keyword>
<evidence type="ECO:0000256" key="1">
    <source>
        <dbReference type="ARBA" id="ARBA00002689"/>
    </source>
</evidence>
<keyword evidence="10" id="KW-1185">Reference proteome</keyword>
<dbReference type="InterPro" id="IPR007512">
    <property type="entry name" value="Mic10"/>
</dbReference>
<organism evidence="10 11">
    <name type="scientific">Drosophila lebanonensis</name>
    <name type="common">Fruit fly</name>
    <name type="synonym">Scaptodrosophila lebanonensis</name>
    <dbReference type="NCBI Taxonomy" id="7225"/>
    <lineage>
        <taxon>Eukaryota</taxon>
        <taxon>Metazoa</taxon>
        <taxon>Ecdysozoa</taxon>
        <taxon>Arthropoda</taxon>
        <taxon>Hexapoda</taxon>
        <taxon>Insecta</taxon>
        <taxon>Pterygota</taxon>
        <taxon>Neoptera</taxon>
        <taxon>Endopterygota</taxon>
        <taxon>Diptera</taxon>
        <taxon>Brachycera</taxon>
        <taxon>Muscomorpha</taxon>
        <taxon>Ephydroidea</taxon>
        <taxon>Drosophilidae</taxon>
        <taxon>Scaptodrosophila</taxon>
    </lineage>
</organism>
<evidence type="ECO:0000256" key="7">
    <source>
        <dbReference type="ARBA" id="ARBA00023128"/>
    </source>
</evidence>
<keyword evidence="4 9" id="KW-0812">Transmembrane</keyword>
<dbReference type="OrthoDB" id="1916310at2759"/>
<dbReference type="PANTHER" id="PTHR21304:SF0">
    <property type="entry name" value="MICOS COMPLEX SUBUNIT MIC10"/>
    <property type="match status" value="1"/>
</dbReference>